<dbReference type="GO" id="GO:0020037">
    <property type="term" value="F:heme binding"/>
    <property type="evidence" value="ECO:0007669"/>
    <property type="project" value="InterPro"/>
</dbReference>
<name>A0AAE8MAI6_9HYPO</name>
<keyword evidence="1" id="KW-0812">Transmembrane</keyword>
<dbReference type="GO" id="GO:0004497">
    <property type="term" value="F:monooxygenase activity"/>
    <property type="evidence" value="ECO:0007669"/>
    <property type="project" value="InterPro"/>
</dbReference>
<dbReference type="SUPFAM" id="SSF48264">
    <property type="entry name" value="Cytochrome P450"/>
    <property type="match status" value="1"/>
</dbReference>
<proteinExistence type="predicted"/>
<organism evidence="2 3">
    <name type="scientific">Fusarium torulosum</name>
    <dbReference type="NCBI Taxonomy" id="33205"/>
    <lineage>
        <taxon>Eukaryota</taxon>
        <taxon>Fungi</taxon>
        <taxon>Dikarya</taxon>
        <taxon>Ascomycota</taxon>
        <taxon>Pezizomycotina</taxon>
        <taxon>Sordariomycetes</taxon>
        <taxon>Hypocreomycetidae</taxon>
        <taxon>Hypocreales</taxon>
        <taxon>Nectriaceae</taxon>
        <taxon>Fusarium</taxon>
    </lineage>
</organism>
<protein>
    <submittedName>
        <fullName evidence="2">Uncharacterized protein</fullName>
    </submittedName>
</protein>
<feature type="transmembrane region" description="Helical" evidence="1">
    <location>
        <begin position="91"/>
        <end position="124"/>
    </location>
</feature>
<evidence type="ECO:0000313" key="3">
    <source>
        <dbReference type="Proteomes" id="UP001187734"/>
    </source>
</evidence>
<dbReference type="AlphaFoldDB" id="A0AAE8MAI6"/>
<feature type="transmembrane region" description="Helical" evidence="1">
    <location>
        <begin position="44"/>
        <end position="63"/>
    </location>
</feature>
<evidence type="ECO:0000313" key="2">
    <source>
        <dbReference type="EMBL" id="SPJ78358.1"/>
    </source>
</evidence>
<keyword evidence="3" id="KW-1185">Reference proteome</keyword>
<dbReference type="GO" id="GO:0005506">
    <property type="term" value="F:iron ion binding"/>
    <property type="evidence" value="ECO:0007669"/>
    <property type="project" value="InterPro"/>
</dbReference>
<accession>A0AAE8MAI6</accession>
<gene>
    <name evidence="2" type="ORF">FTOL_06747</name>
</gene>
<sequence length="213" mass="24236">MVIMILGHSHASSVAVADFAAIAIAMASLTGIDENTNEWTRLRWLFFVSVMPSLWRAGCVYLENGLATRHGTFVPLFDLLLAKHYHEQNGIYVLAGFFRSVIVCVGLTFASIHQTVAAGFWILIRLAQMQDEYLPVMREEQETTNRSGEALTVNKLSQLTLMDSYIREVLRPLRSSCEFDPMFSTQVLCLTSSSRGHMNIWRLWNRRESVQLF</sequence>
<comment type="caution">
    <text evidence="2">The sequence shown here is derived from an EMBL/GenBank/DDBJ whole genome shotgun (WGS) entry which is preliminary data.</text>
</comment>
<dbReference type="EMBL" id="ONZP01000225">
    <property type="protein sequence ID" value="SPJ78358.1"/>
    <property type="molecule type" value="Genomic_DNA"/>
</dbReference>
<dbReference type="InterPro" id="IPR036396">
    <property type="entry name" value="Cyt_P450_sf"/>
</dbReference>
<keyword evidence="1" id="KW-0472">Membrane</keyword>
<dbReference type="Gene3D" id="1.10.630.10">
    <property type="entry name" value="Cytochrome P450"/>
    <property type="match status" value="1"/>
</dbReference>
<dbReference type="Proteomes" id="UP001187734">
    <property type="component" value="Unassembled WGS sequence"/>
</dbReference>
<keyword evidence="1" id="KW-1133">Transmembrane helix</keyword>
<dbReference type="GO" id="GO:0016705">
    <property type="term" value="F:oxidoreductase activity, acting on paired donors, with incorporation or reduction of molecular oxygen"/>
    <property type="evidence" value="ECO:0007669"/>
    <property type="project" value="InterPro"/>
</dbReference>
<feature type="transmembrane region" description="Helical" evidence="1">
    <location>
        <begin position="12"/>
        <end position="32"/>
    </location>
</feature>
<evidence type="ECO:0000256" key="1">
    <source>
        <dbReference type="SAM" id="Phobius"/>
    </source>
</evidence>
<reference evidence="2" key="1">
    <citation type="submission" date="2018-03" db="EMBL/GenBank/DDBJ databases">
        <authorList>
            <person name="Guldener U."/>
        </authorList>
    </citation>
    <scope>NUCLEOTIDE SEQUENCE</scope>
</reference>